<evidence type="ECO:0000256" key="1">
    <source>
        <dbReference type="SAM" id="MobiDB-lite"/>
    </source>
</evidence>
<sequence>MKTAANIAVAATTTGINYKPAIGNNNSTKPIAAAATGCPSTPKTVGKKIAIPGQKPTQQYPAPATTSKKQEQIPKQYQQQSLSQNIFSTVSAATIVVSKHNQYDSQFPATAAPRSRNQQQQMLQTSSVSAVAREKGEESEILKDLWMLSRDSQRLRAATGNLADFVEFVQRRKVGHSFSSSYDQHQRIAENEASRYEKYYGQFLKTFLVNPGILLGIVSPSFAQVLVDRPDFRESCKFKTNAADILFVIKNQSGLNIKQAARWGLSMRNMNSIHDYYFQVYANILDRREKSKNCCIDSRGFACPHPDFSVTSEDRAAHIAKRLEIYCFNDSSNSNSSFSPDEANANKRNLDTLVSQLCALSLIASAKQPRSSRANSSRQDSGDDDGGGGGSSKGDFWARTAILNFGVGVSHVVDNFEQELDNMEAIDLSLSEGGVDERGVKKEETINDVGEEEEDGGLFGFDTNETLQAKSDQILKRLLNEFDNDRLLQASLNPPMKDIGKIRVSNNSYNIGVGSETTPHLLQLFNQTMKISTKNGTHLPPSITLDQYNTAIAQTTDDSYTFPKHIYLLKTVSFANVAAYLNSLQIHRFKQKKAEALTSQQNIVKMWAKKAVKMIVEKNSIWTAWRVPSERDMLNACDGLMERWVEVCQHLVVATKKRATVVIEQTEQQQALQRDQSWRNRWNENVDWSIADRLNST</sequence>
<dbReference type="EMBL" id="JADGJH010004060">
    <property type="protein sequence ID" value="KAJ3087422.1"/>
    <property type="molecule type" value="Genomic_DNA"/>
</dbReference>
<feature type="non-terminal residue" evidence="2">
    <location>
        <position position="1"/>
    </location>
</feature>
<evidence type="ECO:0000313" key="3">
    <source>
        <dbReference type="Proteomes" id="UP001211907"/>
    </source>
</evidence>
<feature type="compositionally biased region" description="Polar residues" evidence="1">
    <location>
        <begin position="55"/>
        <end position="67"/>
    </location>
</feature>
<name>A0AAD5SPN4_9FUNG</name>
<organism evidence="2 3">
    <name type="scientific">Physocladia obscura</name>
    <dbReference type="NCBI Taxonomy" id="109957"/>
    <lineage>
        <taxon>Eukaryota</taxon>
        <taxon>Fungi</taxon>
        <taxon>Fungi incertae sedis</taxon>
        <taxon>Chytridiomycota</taxon>
        <taxon>Chytridiomycota incertae sedis</taxon>
        <taxon>Chytridiomycetes</taxon>
        <taxon>Chytridiales</taxon>
        <taxon>Chytriomycetaceae</taxon>
        <taxon>Physocladia</taxon>
    </lineage>
</organism>
<dbReference type="AlphaFoldDB" id="A0AAD5SPN4"/>
<reference evidence="2" key="1">
    <citation type="submission" date="2020-05" db="EMBL/GenBank/DDBJ databases">
        <title>Phylogenomic resolution of chytrid fungi.</title>
        <authorList>
            <person name="Stajich J.E."/>
            <person name="Amses K."/>
            <person name="Simmons R."/>
            <person name="Seto K."/>
            <person name="Myers J."/>
            <person name="Bonds A."/>
            <person name="Quandt C.A."/>
            <person name="Barry K."/>
            <person name="Liu P."/>
            <person name="Grigoriev I."/>
            <person name="Longcore J.E."/>
            <person name="James T.Y."/>
        </authorList>
    </citation>
    <scope>NUCLEOTIDE SEQUENCE</scope>
    <source>
        <strain evidence="2">JEL0513</strain>
    </source>
</reference>
<feature type="compositionally biased region" description="Polar residues" evidence="1">
    <location>
        <begin position="115"/>
        <end position="129"/>
    </location>
</feature>
<feature type="region of interest" description="Disordered" evidence="1">
    <location>
        <begin position="107"/>
        <end position="130"/>
    </location>
</feature>
<feature type="region of interest" description="Disordered" evidence="1">
    <location>
        <begin position="50"/>
        <end position="71"/>
    </location>
</feature>
<proteinExistence type="predicted"/>
<feature type="region of interest" description="Disordered" evidence="1">
    <location>
        <begin position="369"/>
        <end position="391"/>
    </location>
</feature>
<dbReference type="Proteomes" id="UP001211907">
    <property type="component" value="Unassembled WGS sequence"/>
</dbReference>
<keyword evidence="3" id="KW-1185">Reference proteome</keyword>
<protein>
    <submittedName>
        <fullName evidence="2">Uncharacterized protein</fullName>
    </submittedName>
</protein>
<evidence type="ECO:0000313" key="2">
    <source>
        <dbReference type="EMBL" id="KAJ3087422.1"/>
    </source>
</evidence>
<accession>A0AAD5SPN4</accession>
<comment type="caution">
    <text evidence="2">The sequence shown here is derived from an EMBL/GenBank/DDBJ whole genome shotgun (WGS) entry which is preliminary data.</text>
</comment>
<gene>
    <name evidence="2" type="ORF">HK100_008370</name>
</gene>